<comment type="similarity">
    <text evidence="1">Belongs to the IMPDH/GMPR family.</text>
</comment>
<evidence type="ECO:0000313" key="4">
    <source>
        <dbReference type="EMBL" id="GAA3710952.1"/>
    </source>
</evidence>
<dbReference type="InterPro" id="IPR013785">
    <property type="entry name" value="Aldolase_TIM"/>
</dbReference>
<evidence type="ECO:0000259" key="3">
    <source>
        <dbReference type="Pfam" id="PF00478"/>
    </source>
</evidence>
<dbReference type="PANTHER" id="PTHR11911">
    <property type="entry name" value="INOSINE-5-MONOPHOSPHATE DEHYDROGENASE RELATED"/>
    <property type="match status" value="1"/>
</dbReference>
<reference evidence="5" key="1">
    <citation type="journal article" date="2019" name="Int. J. Syst. Evol. Microbiol.">
        <title>The Global Catalogue of Microorganisms (GCM) 10K type strain sequencing project: providing services to taxonomists for standard genome sequencing and annotation.</title>
        <authorList>
            <consortium name="The Broad Institute Genomics Platform"/>
            <consortium name="The Broad Institute Genome Sequencing Center for Infectious Disease"/>
            <person name="Wu L."/>
            <person name="Ma J."/>
        </authorList>
    </citation>
    <scope>NUCLEOTIDE SEQUENCE [LARGE SCALE GENOMIC DNA]</scope>
    <source>
        <strain evidence="5">JCM 30846</strain>
    </source>
</reference>
<dbReference type="SUPFAM" id="SSF51412">
    <property type="entry name" value="Inosine monophosphate dehydrogenase (IMPDH)"/>
    <property type="match status" value="1"/>
</dbReference>
<name>A0ABP7DYN2_9ACTN</name>
<dbReference type="RefSeq" id="WP_345640655.1">
    <property type="nucleotide sequence ID" value="NZ_BAABEP010000002.1"/>
</dbReference>
<feature type="domain" description="IMP dehydrogenase/GMP reductase" evidence="3">
    <location>
        <begin position="9"/>
        <end position="364"/>
    </location>
</feature>
<dbReference type="Gene3D" id="3.20.20.70">
    <property type="entry name" value="Aldolase class I"/>
    <property type="match status" value="1"/>
</dbReference>
<dbReference type="Proteomes" id="UP001499884">
    <property type="component" value="Unassembled WGS sequence"/>
</dbReference>
<dbReference type="EMBL" id="BAABEP010000002">
    <property type="protein sequence ID" value="GAA3710952.1"/>
    <property type="molecule type" value="Genomic_DNA"/>
</dbReference>
<evidence type="ECO:0000256" key="1">
    <source>
        <dbReference type="ARBA" id="ARBA00005502"/>
    </source>
</evidence>
<accession>A0ABP7DYN2</accession>
<evidence type="ECO:0000313" key="5">
    <source>
        <dbReference type="Proteomes" id="UP001499884"/>
    </source>
</evidence>
<comment type="caution">
    <text evidence="4">The sequence shown here is derived from an EMBL/GenBank/DDBJ whole genome shotgun (WGS) entry which is preliminary data.</text>
</comment>
<dbReference type="PANTHER" id="PTHR11911:SF111">
    <property type="entry name" value="INOSINE-5'-MONOPHOSPHATE DEHYDROGENASE"/>
    <property type="match status" value="1"/>
</dbReference>
<feature type="region of interest" description="Disordered" evidence="2">
    <location>
        <begin position="355"/>
        <end position="382"/>
    </location>
</feature>
<dbReference type="SMART" id="SM01240">
    <property type="entry name" value="IMPDH"/>
    <property type="match status" value="1"/>
</dbReference>
<dbReference type="InterPro" id="IPR005990">
    <property type="entry name" value="IMP_DH"/>
</dbReference>
<evidence type="ECO:0000256" key="2">
    <source>
        <dbReference type="SAM" id="MobiDB-lite"/>
    </source>
</evidence>
<organism evidence="4 5">
    <name type="scientific">Streptomyces tremellae</name>
    <dbReference type="NCBI Taxonomy" id="1124239"/>
    <lineage>
        <taxon>Bacteria</taxon>
        <taxon>Bacillati</taxon>
        <taxon>Actinomycetota</taxon>
        <taxon>Actinomycetes</taxon>
        <taxon>Kitasatosporales</taxon>
        <taxon>Streptomycetaceae</taxon>
        <taxon>Streptomyces</taxon>
    </lineage>
</organism>
<sequence length="382" mass="39436">MTRRPIRFALGYDDVLLVPQRTAVTSRRHTDLSTTLAPGLDLAVPVLSANTPWCTEGRMATAMALAGGLGVLHRACTPEQQTAQLDTVKNAPVPATAHAATLDGDGRLRAAAAVGVTGDWKERAAMLVDHGVDALVVDVAHGHADYVLTVVSALKKSHPGVVVIGGNVATASGTRDLIEAGADVVKVGIGPGGICTTRLVAGAGVPQLTAVMDCAEAAAEFGVSVIADGGIKNSGDLVKALAAGARTAMLGSALAGADESPARPVEDGGRRYKVSTGFVTFGMKLSLKQARGEEVTQGELDDYLPEGVEGTHEATGTLERTLHPFLAGLRSGMSYSGAATLEQLRQRAEFVQISPAGAAESRPHALGRSEQLPLDYRAETAR</sequence>
<dbReference type="CDD" id="cd00381">
    <property type="entry name" value="IMPDH"/>
    <property type="match status" value="1"/>
</dbReference>
<dbReference type="InterPro" id="IPR001093">
    <property type="entry name" value="IMP_DH_GMPRt"/>
</dbReference>
<protein>
    <submittedName>
        <fullName evidence="4">IMP dehydrogenase</fullName>
    </submittedName>
</protein>
<keyword evidence="5" id="KW-1185">Reference proteome</keyword>
<dbReference type="Pfam" id="PF00478">
    <property type="entry name" value="IMPDH"/>
    <property type="match status" value="1"/>
</dbReference>
<proteinExistence type="inferred from homology"/>
<gene>
    <name evidence="4" type="ORF">GCM10023082_06020</name>
</gene>